<organism evidence="3 4">
    <name type="scientific">Fusibacter tunisiensis</name>
    <dbReference type="NCBI Taxonomy" id="1008308"/>
    <lineage>
        <taxon>Bacteria</taxon>
        <taxon>Bacillati</taxon>
        <taxon>Bacillota</taxon>
        <taxon>Clostridia</taxon>
        <taxon>Eubacteriales</taxon>
        <taxon>Eubacteriales Family XII. Incertae Sedis</taxon>
        <taxon>Fusibacter</taxon>
    </lineage>
</organism>
<gene>
    <name evidence="3" type="ORF">JOC49_000159</name>
</gene>
<dbReference type="Pfam" id="PF01476">
    <property type="entry name" value="LysM"/>
    <property type="match status" value="1"/>
</dbReference>
<accession>A0ABS2MMM1</accession>
<dbReference type="Proteomes" id="UP000767854">
    <property type="component" value="Unassembled WGS sequence"/>
</dbReference>
<dbReference type="Gene3D" id="3.10.350.10">
    <property type="entry name" value="LysM domain"/>
    <property type="match status" value="1"/>
</dbReference>
<keyword evidence="1" id="KW-1133">Transmembrane helix</keyword>
<evidence type="ECO:0000259" key="2">
    <source>
        <dbReference type="PROSITE" id="PS51782"/>
    </source>
</evidence>
<sequence length="109" mass="12570">MKGNKKTNRRKKLIVVNQTRFIIASLLTLIILSGLISLFTNSIISEAKSTIDSIELTVNRGDTLWEIASEYNYYNEDLREVVYRIKQYNNLDDSRIFVGQTLEIPVSNK</sequence>
<proteinExistence type="predicted"/>
<feature type="transmembrane region" description="Helical" evidence="1">
    <location>
        <begin position="21"/>
        <end position="39"/>
    </location>
</feature>
<feature type="domain" description="LysM" evidence="2">
    <location>
        <begin position="54"/>
        <end position="104"/>
    </location>
</feature>
<dbReference type="CDD" id="cd00118">
    <property type="entry name" value="LysM"/>
    <property type="match status" value="1"/>
</dbReference>
<keyword evidence="1" id="KW-0812">Transmembrane</keyword>
<name>A0ABS2MMM1_9FIRM</name>
<reference evidence="3 4" key="1">
    <citation type="submission" date="2021-01" db="EMBL/GenBank/DDBJ databases">
        <title>Genomic Encyclopedia of Type Strains, Phase IV (KMG-IV): sequencing the most valuable type-strain genomes for metagenomic binning, comparative biology and taxonomic classification.</title>
        <authorList>
            <person name="Goeker M."/>
        </authorList>
    </citation>
    <scope>NUCLEOTIDE SEQUENCE [LARGE SCALE GENOMIC DNA]</scope>
    <source>
        <strain evidence="3 4">DSM 24436</strain>
    </source>
</reference>
<keyword evidence="1" id="KW-0472">Membrane</keyword>
<dbReference type="EMBL" id="JAFBDT010000001">
    <property type="protein sequence ID" value="MBM7560650.1"/>
    <property type="molecule type" value="Genomic_DNA"/>
</dbReference>
<dbReference type="PROSITE" id="PS51782">
    <property type="entry name" value="LYSM"/>
    <property type="match status" value="1"/>
</dbReference>
<dbReference type="InterPro" id="IPR036779">
    <property type="entry name" value="LysM_dom_sf"/>
</dbReference>
<evidence type="ECO:0000313" key="3">
    <source>
        <dbReference type="EMBL" id="MBM7560650.1"/>
    </source>
</evidence>
<protein>
    <recommendedName>
        <fullName evidence="2">LysM domain-containing protein</fullName>
    </recommendedName>
</protein>
<dbReference type="RefSeq" id="WP_204661198.1">
    <property type="nucleotide sequence ID" value="NZ_JAFBDT010000001.1"/>
</dbReference>
<keyword evidence="4" id="KW-1185">Reference proteome</keyword>
<dbReference type="SUPFAM" id="SSF54106">
    <property type="entry name" value="LysM domain"/>
    <property type="match status" value="1"/>
</dbReference>
<dbReference type="InterPro" id="IPR018392">
    <property type="entry name" value="LysM"/>
</dbReference>
<dbReference type="SMART" id="SM00257">
    <property type="entry name" value="LysM"/>
    <property type="match status" value="1"/>
</dbReference>
<comment type="caution">
    <text evidence="3">The sequence shown here is derived from an EMBL/GenBank/DDBJ whole genome shotgun (WGS) entry which is preliminary data.</text>
</comment>
<evidence type="ECO:0000256" key="1">
    <source>
        <dbReference type="SAM" id="Phobius"/>
    </source>
</evidence>
<evidence type="ECO:0000313" key="4">
    <source>
        <dbReference type="Proteomes" id="UP000767854"/>
    </source>
</evidence>